<dbReference type="Proteomes" id="UP000326950">
    <property type="component" value="Unassembled WGS sequence"/>
</dbReference>
<dbReference type="GO" id="GO:0016787">
    <property type="term" value="F:hydrolase activity"/>
    <property type="evidence" value="ECO:0007669"/>
    <property type="project" value="UniProtKB-KW"/>
</dbReference>
<dbReference type="GO" id="GO:0016020">
    <property type="term" value="C:membrane"/>
    <property type="evidence" value="ECO:0007669"/>
    <property type="project" value="TreeGrafter"/>
</dbReference>
<name>A0A5N6UH08_ASPTM</name>
<feature type="domain" description="AB hydrolase-1" evidence="1">
    <location>
        <begin position="42"/>
        <end position="256"/>
    </location>
</feature>
<organism evidence="2 3">
    <name type="scientific">Aspergillus tamarii</name>
    <dbReference type="NCBI Taxonomy" id="41984"/>
    <lineage>
        <taxon>Eukaryota</taxon>
        <taxon>Fungi</taxon>
        <taxon>Dikarya</taxon>
        <taxon>Ascomycota</taxon>
        <taxon>Pezizomycotina</taxon>
        <taxon>Eurotiomycetes</taxon>
        <taxon>Eurotiomycetidae</taxon>
        <taxon>Eurotiales</taxon>
        <taxon>Aspergillaceae</taxon>
        <taxon>Aspergillus</taxon>
        <taxon>Aspergillus subgen. Circumdati</taxon>
    </lineage>
</organism>
<gene>
    <name evidence="2" type="ORF">BDV40DRAFT_292276</name>
</gene>
<reference evidence="2 3" key="1">
    <citation type="submission" date="2019-04" db="EMBL/GenBank/DDBJ databases">
        <title>Friends and foes A comparative genomics study of 23 Aspergillus species from section Flavi.</title>
        <authorList>
            <consortium name="DOE Joint Genome Institute"/>
            <person name="Kjaerbolling I."/>
            <person name="Vesth T."/>
            <person name="Frisvad J.C."/>
            <person name="Nybo J.L."/>
            <person name="Theobald S."/>
            <person name="Kildgaard S."/>
            <person name="Isbrandt T."/>
            <person name="Kuo A."/>
            <person name="Sato A."/>
            <person name="Lyhne E.K."/>
            <person name="Kogle M.E."/>
            <person name="Wiebenga A."/>
            <person name="Kun R.S."/>
            <person name="Lubbers R.J."/>
            <person name="Makela M.R."/>
            <person name="Barry K."/>
            <person name="Chovatia M."/>
            <person name="Clum A."/>
            <person name="Daum C."/>
            <person name="Haridas S."/>
            <person name="He G."/>
            <person name="LaButti K."/>
            <person name="Lipzen A."/>
            <person name="Mondo S."/>
            <person name="Riley R."/>
            <person name="Salamov A."/>
            <person name="Simmons B.A."/>
            <person name="Magnuson J.K."/>
            <person name="Henrissat B."/>
            <person name="Mortensen U.H."/>
            <person name="Larsen T.O."/>
            <person name="Devries R.P."/>
            <person name="Grigoriev I.V."/>
            <person name="Machida M."/>
            <person name="Baker S.E."/>
            <person name="Andersen M.R."/>
        </authorList>
    </citation>
    <scope>NUCLEOTIDE SEQUENCE [LARGE SCALE GENOMIC DNA]</scope>
    <source>
        <strain evidence="2 3">CBS 117626</strain>
    </source>
</reference>
<dbReference type="PANTHER" id="PTHR43798:SF33">
    <property type="entry name" value="HYDROLASE, PUTATIVE (AFU_ORTHOLOGUE AFUA_2G14860)-RELATED"/>
    <property type="match status" value="1"/>
</dbReference>
<sequence length="272" mass="30709">MGVIASKTPVFTPKLVTINGTQLAYRLVGPVNAHLIVKLDGGNHKSDFQAFLPLSSDYRLLSFDFRGHGRTSRTDPYSFSQLVEDIERLRRHFVGGEKPCIICEGSFGGFLAQQYAITYPSHLLEGRMHRAPGLSTGILRDMIFGQFDSDLEFQLLMYVAGPLYSESFDADVALRRNMDTMFYAKSHHDLYAEPERFFDYRDRLSTVTAKTLIIVGERDWICPPAKSRIIASLIPGSRLGIIQNANHSVHIEKLAEVIVHIRKHLMRPAELS</sequence>
<accession>A0A5N6UH08</accession>
<dbReference type="Pfam" id="PF12697">
    <property type="entry name" value="Abhydrolase_6"/>
    <property type="match status" value="1"/>
</dbReference>
<dbReference type="PANTHER" id="PTHR43798">
    <property type="entry name" value="MONOACYLGLYCEROL LIPASE"/>
    <property type="match status" value="1"/>
</dbReference>
<protein>
    <submittedName>
        <fullName evidence="2">Alpha/Beta hydrolase protein</fullName>
    </submittedName>
</protein>
<dbReference type="PRINTS" id="PR00111">
    <property type="entry name" value="ABHYDROLASE"/>
</dbReference>
<proteinExistence type="predicted"/>
<dbReference type="AlphaFoldDB" id="A0A5N6UH08"/>
<dbReference type="EMBL" id="ML738710">
    <property type="protein sequence ID" value="KAE8157894.1"/>
    <property type="molecule type" value="Genomic_DNA"/>
</dbReference>
<evidence type="ECO:0000313" key="2">
    <source>
        <dbReference type="EMBL" id="KAE8157894.1"/>
    </source>
</evidence>
<evidence type="ECO:0000313" key="3">
    <source>
        <dbReference type="Proteomes" id="UP000326950"/>
    </source>
</evidence>
<evidence type="ECO:0000259" key="1">
    <source>
        <dbReference type="Pfam" id="PF12697"/>
    </source>
</evidence>
<dbReference type="InterPro" id="IPR000073">
    <property type="entry name" value="AB_hydrolase_1"/>
</dbReference>
<dbReference type="Gene3D" id="3.40.50.1820">
    <property type="entry name" value="alpha/beta hydrolase"/>
    <property type="match status" value="1"/>
</dbReference>
<dbReference type="OrthoDB" id="408373at2759"/>
<keyword evidence="3" id="KW-1185">Reference proteome</keyword>
<dbReference type="InterPro" id="IPR029058">
    <property type="entry name" value="AB_hydrolase_fold"/>
</dbReference>
<dbReference type="SUPFAM" id="SSF53474">
    <property type="entry name" value="alpha/beta-Hydrolases"/>
    <property type="match status" value="1"/>
</dbReference>
<keyword evidence="2" id="KW-0378">Hydrolase</keyword>
<dbReference type="InterPro" id="IPR050266">
    <property type="entry name" value="AB_hydrolase_sf"/>
</dbReference>